<keyword evidence="3" id="KW-1185">Reference proteome</keyword>
<evidence type="ECO:0000256" key="1">
    <source>
        <dbReference type="SAM" id="SignalP"/>
    </source>
</evidence>
<gene>
    <name evidence="2" type="ORF">V1479_13945</name>
</gene>
<feature type="signal peptide" evidence="1">
    <location>
        <begin position="1"/>
        <end position="24"/>
    </location>
</feature>
<keyword evidence="1" id="KW-0732">Signal</keyword>
<evidence type="ECO:0000313" key="2">
    <source>
        <dbReference type="EMBL" id="MEX4008412.1"/>
    </source>
</evidence>
<protein>
    <submittedName>
        <fullName evidence="2">Uncharacterized protein</fullName>
    </submittedName>
</protein>
<comment type="caution">
    <text evidence="2">The sequence shown here is derived from an EMBL/GenBank/DDBJ whole genome shotgun (WGS) entry which is preliminary data.</text>
</comment>
<dbReference type="RefSeq" id="WP_368803417.1">
    <property type="nucleotide sequence ID" value="NZ_JAZHFV010000004.1"/>
</dbReference>
<organism evidence="2 3">
    <name type="scientific">Neoaquamicrobium sediminum</name>
    <dbReference type="NCBI Taxonomy" id="1849104"/>
    <lineage>
        <taxon>Bacteria</taxon>
        <taxon>Pseudomonadati</taxon>
        <taxon>Pseudomonadota</taxon>
        <taxon>Alphaproteobacteria</taxon>
        <taxon>Hyphomicrobiales</taxon>
        <taxon>Phyllobacteriaceae</taxon>
        <taxon>Neoaquamicrobium</taxon>
    </lineage>
</organism>
<dbReference type="EMBL" id="JAZHFV010000004">
    <property type="protein sequence ID" value="MEX4008412.1"/>
    <property type="molecule type" value="Genomic_DNA"/>
</dbReference>
<feature type="chain" id="PRO_5046632858" evidence="1">
    <location>
        <begin position="25"/>
        <end position="130"/>
    </location>
</feature>
<accession>A0ABV3WUQ6</accession>
<name>A0ABV3WUQ6_9HYPH</name>
<sequence length="130" mass="13294">MRNLTLKTTLSALLVSVPLAGAFAEDDATRGLPNVDAMYTSSISSAQSSYARQLDAALVAAQTNLQAGDRSTAVDAGSASQVRAQIDAVRQAAAQEKATNGGDLSAASYQALSGQVRGIQQTIHGLQNGS</sequence>
<evidence type="ECO:0000313" key="3">
    <source>
        <dbReference type="Proteomes" id="UP001559025"/>
    </source>
</evidence>
<reference evidence="2 3" key="1">
    <citation type="submission" date="2024-01" db="EMBL/GenBank/DDBJ databases">
        <title>New evidence supports the origin of RcGTA from prophage.</title>
        <authorList>
            <person name="Xu Y."/>
            <person name="Liu B."/>
            <person name="Chen F."/>
        </authorList>
    </citation>
    <scope>NUCLEOTIDE SEQUENCE [LARGE SCALE GENOMIC DNA]</scope>
    <source>
        <strain evidence="2 3">CBW1107-2</strain>
    </source>
</reference>
<proteinExistence type="predicted"/>
<dbReference type="Proteomes" id="UP001559025">
    <property type="component" value="Unassembled WGS sequence"/>
</dbReference>